<dbReference type="Pfam" id="PF00768">
    <property type="entry name" value="Peptidase_S11"/>
    <property type="match status" value="1"/>
</dbReference>
<evidence type="ECO:0000256" key="1">
    <source>
        <dbReference type="ARBA" id="ARBA00003217"/>
    </source>
</evidence>
<dbReference type="PANTHER" id="PTHR21581:SF33">
    <property type="entry name" value="D-ALANYL-D-ALANINE CARBOXYPEPTIDASE DACB"/>
    <property type="match status" value="1"/>
</dbReference>
<dbReference type="Gene3D" id="2.60.410.10">
    <property type="entry name" value="D-Ala-D-Ala carboxypeptidase, C-terminal domain"/>
    <property type="match status" value="1"/>
</dbReference>
<keyword evidence="10" id="KW-0573">Peptidoglycan synthesis</keyword>
<comment type="function">
    <text evidence="1">Removes C-terminal D-alanyl residues from sugar-peptide cell wall precursors.</text>
</comment>
<evidence type="ECO:0000256" key="10">
    <source>
        <dbReference type="ARBA" id="ARBA00022984"/>
    </source>
</evidence>
<evidence type="ECO:0000313" key="18">
    <source>
        <dbReference type="EMBL" id="RBP61830.1"/>
    </source>
</evidence>
<evidence type="ECO:0000256" key="3">
    <source>
        <dbReference type="ARBA" id="ARBA00007164"/>
    </source>
</evidence>
<proteinExistence type="inferred from homology"/>
<keyword evidence="7 16" id="KW-0732">Signal</keyword>
<dbReference type="EMBL" id="QNRX01000013">
    <property type="protein sequence ID" value="RBP61830.1"/>
    <property type="molecule type" value="Genomic_DNA"/>
</dbReference>
<sequence>MIKMCSTVLCIVIILSFFLPTAAMAIDVPSQSAILIEEKTGRILYNKNSETEMAMASTTKIMTAILALEYGNLDDVVVVGEEAANVEGSSIYIEKGDKITLEDLVYGLMLRSGNDAAYAIATHISGSLKNFVELMNEKAQIIGATNTNFTNPHGLYEKEHYTTAKDLALITQYAFRNEDFKKIMSAKKTDIKINNQVHTLYNKNKLLTGYDGGNGVKTGYTIDAGKCLVFSAEREGMQMIGVILRASDIWAESRILLDYGFEQYTTKNVMKKGEYITSIYVEDGINDQFKIISDENIDIPIKQGENIERVLNVNNIMAAPIYNKQRIGSVDFLIDGEIIYSKDLYSPQKVYEKDYLKFLRENLRDYFNILSQEIPIEALDIKWLDAS</sequence>
<feature type="signal peptide" evidence="16">
    <location>
        <begin position="1"/>
        <end position="25"/>
    </location>
</feature>
<dbReference type="RefSeq" id="WP_113921106.1">
    <property type="nucleotide sequence ID" value="NZ_QNRX01000013.1"/>
</dbReference>
<dbReference type="InterPro" id="IPR012338">
    <property type="entry name" value="Beta-lactam/transpept-like"/>
</dbReference>
<dbReference type="GO" id="GO:0071555">
    <property type="term" value="P:cell wall organization"/>
    <property type="evidence" value="ECO:0007669"/>
    <property type="project" value="UniProtKB-KW"/>
</dbReference>
<organism evidence="18 19">
    <name type="scientific">Alkalibaculum bacchi</name>
    <dbReference type="NCBI Taxonomy" id="645887"/>
    <lineage>
        <taxon>Bacteria</taxon>
        <taxon>Bacillati</taxon>
        <taxon>Bacillota</taxon>
        <taxon>Clostridia</taxon>
        <taxon>Eubacteriales</taxon>
        <taxon>Eubacteriaceae</taxon>
        <taxon>Alkalibaculum</taxon>
    </lineage>
</organism>
<feature type="active site" description="Proton acceptor" evidence="13">
    <location>
        <position position="60"/>
    </location>
</feature>
<keyword evidence="11" id="KW-0961">Cell wall biogenesis/degradation</keyword>
<evidence type="ECO:0000256" key="5">
    <source>
        <dbReference type="ARBA" id="ARBA00022645"/>
    </source>
</evidence>
<feature type="domain" description="Peptidase S11 D-Ala-D-Ala carboxypeptidase A C-terminal" evidence="17">
    <location>
        <begin position="264"/>
        <end position="352"/>
    </location>
</feature>
<keyword evidence="6" id="KW-0645">Protease</keyword>
<keyword evidence="5 18" id="KW-0121">Carboxypeptidase</keyword>
<feature type="active site" description="Acyl-ester intermediate" evidence="13">
    <location>
        <position position="57"/>
    </location>
</feature>
<evidence type="ECO:0000256" key="11">
    <source>
        <dbReference type="ARBA" id="ARBA00023316"/>
    </source>
</evidence>
<dbReference type="InterPro" id="IPR012907">
    <property type="entry name" value="Peptidase_S11_C"/>
</dbReference>
<feature type="chain" id="PRO_5016611222" description="serine-type D-Ala-D-Ala carboxypeptidase" evidence="16">
    <location>
        <begin position="26"/>
        <end position="387"/>
    </location>
</feature>
<dbReference type="GO" id="GO:0008360">
    <property type="term" value="P:regulation of cell shape"/>
    <property type="evidence" value="ECO:0007669"/>
    <property type="project" value="UniProtKB-KW"/>
</dbReference>
<dbReference type="SUPFAM" id="SSF69189">
    <property type="entry name" value="Penicillin-binding protein associated domain"/>
    <property type="match status" value="1"/>
</dbReference>
<evidence type="ECO:0000256" key="15">
    <source>
        <dbReference type="RuleBase" id="RU004016"/>
    </source>
</evidence>
<dbReference type="GO" id="GO:0009002">
    <property type="term" value="F:serine-type D-Ala-D-Ala carboxypeptidase activity"/>
    <property type="evidence" value="ECO:0007669"/>
    <property type="project" value="UniProtKB-EC"/>
</dbReference>
<dbReference type="PRINTS" id="PR00725">
    <property type="entry name" value="DADACBPTASE1"/>
</dbReference>
<evidence type="ECO:0000256" key="13">
    <source>
        <dbReference type="PIRSR" id="PIRSR618044-1"/>
    </source>
</evidence>
<feature type="binding site" evidence="14">
    <location>
        <position position="217"/>
    </location>
    <ligand>
        <name>substrate</name>
    </ligand>
</feature>
<evidence type="ECO:0000256" key="12">
    <source>
        <dbReference type="ARBA" id="ARBA00034000"/>
    </source>
</evidence>
<evidence type="ECO:0000256" key="6">
    <source>
        <dbReference type="ARBA" id="ARBA00022670"/>
    </source>
</evidence>
<dbReference type="InterPro" id="IPR015956">
    <property type="entry name" value="Peniciliin-bd_prot_C_sf"/>
</dbReference>
<protein>
    <recommendedName>
        <fullName evidence="4">serine-type D-Ala-D-Ala carboxypeptidase</fullName>
        <ecNumber evidence="4">3.4.16.4</ecNumber>
    </recommendedName>
</protein>
<evidence type="ECO:0000256" key="9">
    <source>
        <dbReference type="ARBA" id="ARBA00022960"/>
    </source>
</evidence>
<evidence type="ECO:0000259" key="17">
    <source>
        <dbReference type="SMART" id="SM00936"/>
    </source>
</evidence>
<comment type="catalytic activity">
    <reaction evidence="12">
        <text>Preferential cleavage: (Ac)2-L-Lys-D-Ala-|-D-Ala. Also transpeptidation of peptidyl-alanyl moieties that are N-acyl substituents of D-alanine.</text>
        <dbReference type="EC" id="3.4.16.4"/>
    </reaction>
</comment>
<dbReference type="InterPro" id="IPR018044">
    <property type="entry name" value="Peptidase_S11"/>
</dbReference>
<evidence type="ECO:0000256" key="8">
    <source>
        <dbReference type="ARBA" id="ARBA00022801"/>
    </source>
</evidence>
<evidence type="ECO:0000313" key="19">
    <source>
        <dbReference type="Proteomes" id="UP000253490"/>
    </source>
</evidence>
<comment type="similarity">
    <text evidence="3 15">Belongs to the peptidase S11 family.</text>
</comment>
<reference evidence="18 19" key="1">
    <citation type="submission" date="2018-06" db="EMBL/GenBank/DDBJ databases">
        <title>Genomic Encyclopedia of Type Strains, Phase IV (KMG-IV): sequencing the most valuable type-strain genomes for metagenomic binning, comparative biology and taxonomic classification.</title>
        <authorList>
            <person name="Goeker M."/>
        </authorList>
    </citation>
    <scope>NUCLEOTIDE SEQUENCE [LARGE SCALE GENOMIC DNA]</scope>
    <source>
        <strain evidence="18 19">DSM 22112</strain>
    </source>
</reference>
<dbReference type="UniPathway" id="UPA00219"/>
<evidence type="ECO:0000256" key="16">
    <source>
        <dbReference type="SAM" id="SignalP"/>
    </source>
</evidence>
<evidence type="ECO:0000256" key="7">
    <source>
        <dbReference type="ARBA" id="ARBA00022729"/>
    </source>
</evidence>
<dbReference type="InterPro" id="IPR037167">
    <property type="entry name" value="Peptidase_S11_C_sf"/>
</dbReference>
<dbReference type="GO" id="GO:0009252">
    <property type="term" value="P:peptidoglycan biosynthetic process"/>
    <property type="evidence" value="ECO:0007669"/>
    <property type="project" value="UniProtKB-UniPathway"/>
</dbReference>
<dbReference type="Gene3D" id="3.40.710.10">
    <property type="entry name" value="DD-peptidase/beta-lactamase superfamily"/>
    <property type="match status" value="1"/>
</dbReference>
<dbReference type="SUPFAM" id="SSF56601">
    <property type="entry name" value="beta-lactamase/transpeptidase-like"/>
    <property type="match status" value="1"/>
</dbReference>
<accession>A0A366I2K1</accession>
<dbReference type="PANTHER" id="PTHR21581">
    <property type="entry name" value="D-ALANYL-D-ALANINE CARBOXYPEPTIDASE"/>
    <property type="match status" value="1"/>
</dbReference>
<dbReference type="OrthoDB" id="9791132at2"/>
<evidence type="ECO:0000256" key="4">
    <source>
        <dbReference type="ARBA" id="ARBA00012448"/>
    </source>
</evidence>
<dbReference type="AlphaFoldDB" id="A0A366I2K1"/>
<dbReference type="SMART" id="SM00936">
    <property type="entry name" value="PBP5_C"/>
    <property type="match status" value="1"/>
</dbReference>
<feature type="active site" evidence="13">
    <location>
        <position position="112"/>
    </location>
</feature>
<evidence type="ECO:0000256" key="14">
    <source>
        <dbReference type="PIRSR" id="PIRSR618044-2"/>
    </source>
</evidence>
<dbReference type="GO" id="GO:0006508">
    <property type="term" value="P:proteolysis"/>
    <property type="evidence" value="ECO:0007669"/>
    <property type="project" value="UniProtKB-KW"/>
</dbReference>
<comment type="caution">
    <text evidence="18">The sequence shown here is derived from an EMBL/GenBank/DDBJ whole genome shotgun (WGS) entry which is preliminary data.</text>
</comment>
<keyword evidence="8" id="KW-0378">Hydrolase</keyword>
<evidence type="ECO:0000256" key="2">
    <source>
        <dbReference type="ARBA" id="ARBA00004752"/>
    </source>
</evidence>
<keyword evidence="19" id="KW-1185">Reference proteome</keyword>
<dbReference type="Pfam" id="PF07943">
    <property type="entry name" value="PBP5_C"/>
    <property type="match status" value="1"/>
</dbReference>
<keyword evidence="9" id="KW-0133">Cell shape</keyword>
<name>A0A366I2K1_9FIRM</name>
<dbReference type="EC" id="3.4.16.4" evidence="4"/>
<comment type="pathway">
    <text evidence="2">Cell wall biogenesis; peptidoglycan biosynthesis.</text>
</comment>
<dbReference type="InterPro" id="IPR001967">
    <property type="entry name" value="Peptidase_S11_N"/>
</dbReference>
<dbReference type="Proteomes" id="UP000253490">
    <property type="component" value="Unassembled WGS sequence"/>
</dbReference>
<gene>
    <name evidence="18" type="ORF">DES36_11342</name>
</gene>